<protein>
    <submittedName>
        <fullName evidence="3">Lipoprotein</fullName>
    </submittedName>
</protein>
<dbReference type="EMBL" id="UGXC01000002">
    <property type="protein sequence ID" value="SUG30130.1"/>
    <property type="molecule type" value="Genomic_DNA"/>
</dbReference>
<organism evidence="3 4">
    <name type="scientific">Salmonella enterica subsp. arizonae</name>
    <dbReference type="NCBI Taxonomy" id="59203"/>
    <lineage>
        <taxon>Bacteria</taxon>
        <taxon>Pseudomonadati</taxon>
        <taxon>Pseudomonadota</taxon>
        <taxon>Gammaproteobacteria</taxon>
        <taxon>Enterobacterales</taxon>
        <taxon>Enterobacteriaceae</taxon>
        <taxon>Salmonella</taxon>
    </lineage>
</organism>
<keyword evidence="3" id="KW-0449">Lipoprotein</keyword>
<evidence type="ECO:0000256" key="2">
    <source>
        <dbReference type="ARBA" id="ARBA00007613"/>
    </source>
</evidence>
<dbReference type="Proteomes" id="UP000255443">
    <property type="component" value="Unassembled WGS sequence"/>
</dbReference>
<evidence type="ECO:0000313" key="4">
    <source>
        <dbReference type="Proteomes" id="UP000255443"/>
    </source>
</evidence>
<dbReference type="Pfam" id="PF02321">
    <property type="entry name" value="OEP"/>
    <property type="match status" value="1"/>
</dbReference>
<evidence type="ECO:0000256" key="1">
    <source>
        <dbReference type="ARBA" id="ARBA00004442"/>
    </source>
</evidence>
<proteinExistence type="inferred from homology"/>
<reference evidence="3 4" key="1">
    <citation type="submission" date="2018-06" db="EMBL/GenBank/DDBJ databases">
        <authorList>
            <consortium name="Pathogen Informatics"/>
            <person name="Doyle S."/>
        </authorList>
    </citation>
    <scope>NUCLEOTIDE SEQUENCE [LARGE SCALE GENOMIC DNA]</scope>
    <source>
        <strain evidence="3 4">NCTC7303</strain>
    </source>
</reference>
<name>A0A379SPC3_SALER</name>
<comment type="subcellular location">
    <subcellularLocation>
        <location evidence="1">Cell outer membrane</location>
    </subcellularLocation>
</comment>
<sequence length="95" mass="10789">MARLYWEWQTQAALKNVLTQIEHEQQNVVAVNRELYQHGITSSVEGVETDIDASKTQQQLNDVNGKMKVIEARLSALTNTQSAALKLRQVSLPRR</sequence>
<gene>
    <name evidence="3" type="primary">yohG_2</name>
    <name evidence="3" type="ORF">NCTC7303_02338</name>
</gene>
<dbReference type="InterPro" id="IPR003423">
    <property type="entry name" value="OMP_efflux"/>
</dbReference>
<dbReference type="AlphaFoldDB" id="A0A379SPC3"/>
<evidence type="ECO:0000313" key="3">
    <source>
        <dbReference type="EMBL" id="SUG30130.1"/>
    </source>
</evidence>
<dbReference type="SUPFAM" id="SSF56954">
    <property type="entry name" value="Outer membrane efflux proteins (OEP)"/>
    <property type="match status" value="1"/>
</dbReference>
<accession>A0A379SPC3</accession>
<dbReference type="Gene3D" id="1.20.1600.10">
    <property type="entry name" value="Outer membrane efflux proteins (OEP)"/>
    <property type="match status" value="1"/>
</dbReference>
<comment type="similarity">
    <text evidence="2">Belongs to the outer membrane factor (OMF) (TC 1.B.17) family.</text>
</comment>